<keyword evidence="7" id="KW-0677">Repeat</keyword>
<evidence type="ECO:0000256" key="1">
    <source>
        <dbReference type="ARBA" id="ARBA00004251"/>
    </source>
</evidence>
<evidence type="ECO:0000256" key="11">
    <source>
        <dbReference type="SAM" id="SignalP"/>
    </source>
</evidence>
<dbReference type="Gene3D" id="3.80.10.10">
    <property type="entry name" value="Ribonuclease Inhibitor"/>
    <property type="match status" value="5"/>
</dbReference>
<evidence type="ECO:0000259" key="12">
    <source>
        <dbReference type="Pfam" id="PF08263"/>
    </source>
</evidence>
<dbReference type="Pfam" id="PF08263">
    <property type="entry name" value="LRRNT_2"/>
    <property type="match status" value="1"/>
</dbReference>
<comment type="subcellular location">
    <subcellularLocation>
        <location evidence="1">Cell membrane</location>
        <topology evidence="1">Single-pass type I membrane protein</topology>
    </subcellularLocation>
</comment>
<protein>
    <submittedName>
        <fullName evidence="13">Leucine-rich repeat-containing N-terminal, plant-type</fullName>
    </submittedName>
</protein>
<dbReference type="AlphaFoldDB" id="A0AAN8VZX8"/>
<evidence type="ECO:0000256" key="4">
    <source>
        <dbReference type="ARBA" id="ARBA00022614"/>
    </source>
</evidence>
<dbReference type="SMART" id="SM00369">
    <property type="entry name" value="LRR_TYP"/>
    <property type="match status" value="8"/>
</dbReference>
<evidence type="ECO:0000313" key="13">
    <source>
        <dbReference type="EMBL" id="KAK6943460.1"/>
    </source>
</evidence>
<comment type="similarity">
    <text evidence="2">Belongs to the RLP family.</text>
</comment>
<dbReference type="Pfam" id="PF00560">
    <property type="entry name" value="LRR_1"/>
    <property type="match status" value="7"/>
</dbReference>
<feature type="domain" description="Leucine-rich repeat-containing N-terminal plant-type" evidence="12">
    <location>
        <begin position="28"/>
        <end position="69"/>
    </location>
</feature>
<gene>
    <name evidence="13" type="ORF">RJ641_024562</name>
</gene>
<dbReference type="PROSITE" id="PS51450">
    <property type="entry name" value="LRR"/>
    <property type="match status" value="2"/>
</dbReference>
<evidence type="ECO:0000256" key="9">
    <source>
        <dbReference type="ARBA" id="ARBA00023136"/>
    </source>
</evidence>
<dbReference type="InterPro" id="IPR032675">
    <property type="entry name" value="LRR_dom_sf"/>
</dbReference>
<dbReference type="Proteomes" id="UP001370490">
    <property type="component" value="Unassembled WGS sequence"/>
</dbReference>
<evidence type="ECO:0000256" key="5">
    <source>
        <dbReference type="ARBA" id="ARBA00022692"/>
    </source>
</evidence>
<feature type="signal peptide" evidence="11">
    <location>
        <begin position="1"/>
        <end position="22"/>
    </location>
</feature>
<dbReference type="InterPro" id="IPR003591">
    <property type="entry name" value="Leu-rich_rpt_typical-subtyp"/>
</dbReference>
<dbReference type="InterPro" id="IPR001611">
    <property type="entry name" value="Leu-rich_rpt"/>
</dbReference>
<evidence type="ECO:0000313" key="14">
    <source>
        <dbReference type="Proteomes" id="UP001370490"/>
    </source>
</evidence>
<dbReference type="InterPro" id="IPR046956">
    <property type="entry name" value="RLP23-like"/>
</dbReference>
<keyword evidence="5" id="KW-0812">Transmembrane</keyword>
<evidence type="ECO:0000256" key="8">
    <source>
        <dbReference type="ARBA" id="ARBA00022989"/>
    </source>
</evidence>
<proteinExistence type="inferred from homology"/>
<comment type="caution">
    <text evidence="13">The sequence shown here is derived from an EMBL/GenBank/DDBJ whole genome shotgun (WGS) entry which is preliminary data.</text>
</comment>
<keyword evidence="10" id="KW-0325">Glycoprotein</keyword>
<dbReference type="PANTHER" id="PTHR48061:SF2">
    <property type="entry name" value="RECEPTOR LIKE PROTEIN 30-LIKE"/>
    <property type="match status" value="1"/>
</dbReference>
<name>A0AAN8VZX8_9MAGN</name>
<reference evidence="13 14" key="1">
    <citation type="submission" date="2023-12" db="EMBL/GenBank/DDBJ databases">
        <title>A high-quality genome assembly for Dillenia turbinata (Dilleniales).</title>
        <authorList>
            <person name="Chanderbali A."/>
        </authorList>
    </citation>
    <scope>NUCLEOTIDE SEQUENCE [LARGE SCALE GENOMIC DNA]</scope>
    <source>
        <strain evidence="13">LSX21</strain>
        <tissue evidence="13">Leaf</tissue>
    </source>
</reference>
<evidence type="ECO:0000256" key="2">
    <source>
        <dbReference type="ARBA" id="ARBA00009592"/>
    </source>
</evidence>
<organism evidence="13 14">
    <name type="scientific">Dillenia turbinata</name>
    <dbReference type="NCBI Taxonomy" id="194707"/>
    <lineage>
        <taxon>Eukaryota</taxon>
        <taxon>Viridiplantae</taxon>
        <taxon>Streptophyta</taxon>
        <taxon>Embryophyta</taxon>
        <taxon>Tracheophyta</taxon>
        <taxon>Spermatophyta</taxon>
        <taxon>Magnoliopsida</taxon>
        <taxon>eudicotyledons</taxon>
        <taxon>Gunneridae</taxon>
        <taxon>Pentapetalae</taxon>
        <taxon>Dilleniales</taxon>
        <taxon>Dilleniaceae</taxon>
        <taxon>Dillenia</taxon>
    </lineage>
</organism>
<accession>A0AAN8VZX8</accession>
<evidence type="ECO:0000256" key="10">
    <source>
        <dbReference type="ARBA" id="ARBA00023180"/>
    </source>
</evidence>
<sequence length="1145" mass="126535">MKIFSFLLLFLGYLLSINLVLGSAQCLADQKSLLLRLKQSLVYDSSLSTKLVQWNSSADCCQWPGVNCSNSGQVIALDLSNESISGGINSSSLFRLQYLRNLSLAYNSFNYTPIPSGFETLKNLTYLNLSNSPFAGQIPIEISHLTELVILDLSSLFFQGEHQLKLEDPNLETLVKKLKNLTQLHLDGVNISASKIEWCQALSSSLPNLQVLSMSNCDLSGPIHDSLAKLHSLSSIRLDQNSLSAQVPEFFSKFSNLTSLHLSSCELKGIFPEAILQVPTLQTLDLANNALLHGSLPEFPQNGALQTLVLSDTQFTGKLPESIGNLQMLSRIEIARCNLSGLIPKSMSDLTNLLYIDFSTNTFTGPIPSFSMSKNLTEIILSHNQLTGSVPSTYWEGFQRLVNVDMRNNSLQGRVPLSLFSLPSLQQIQLSYNLLNGQINEVINPSSFSSLNTIDLQSNKLTGPIPKFFFKFQKLSVLLLSFNSFSGQIQVDMFQNLRNLTRLELSHNNLSIGSLNRSFTTLSPRFATLKLASCYLKEFPYLANQSRLLSLDLSNNLLSGEVPSWIWSLQSLQQLNLSHNNLVGIQGSPQNSSILFLDLSSNLLNGTTPTPPRLASYVDYSNNLLISSIPDDIGQHFIFALFFSLSNNSLTGAIPESFCNAAYLQVLDLSNNNLNGLIPPCLIRKENLVVLSLRANNLVGGISGAFPSGCRLQTLDLGANRLEGKIPTSLVNCTMLEVLNLGHNQLHDTFPCWLESLPTLRVLVLRDNNFHGPIGCEYIKNNSSFEMLQIVDLSLNNFSGHLPSHCFLTWKAMMANEDEAESELNHLKFGVLELSRVYYQDVVTITIKGLEMELVKILTIFTSIDFSNNNFDGLIPDEMGELQSLYVLNLSGNAFTGYIPSSLGNLKQLESLDLSHNQLTGKIPSQLANLNFLSYLNLAFNDLVGLIPRGTQIQSFSAASFEGNKGLCGPPLTVDCPISPTMQPTSGSGERSTVSQVEFDWQFIMTGLGFGAGSALVIAPLMFCERGRKWYDERIIQLLKIFCPEIALAYASLSYDDDKVLAEEPVDKELDDISEEDDDYEEGGTGLKTFRGRFCVFCSKLDIHRRKAIHNPRCRCHDSLPFSSSSSSSSNSSLALHIMKNVEPC</sequence>
<dbReference type="PANTHER" id="PTHR48061">
    <property type="entry name" value="LEUCINE-RICH REPEAT RECEPTOR PROTEIN KINASE EMS1-LIKE-RELATED"/>
    <property type="match status" value="1"/>
</dbReference>
<feature type="chain" id="PRO_5042918053" evidence="11">
    <location>
        <begin position="23"/>
        <end position="1145"/>
    </location>
</feature>
<dbReference type="FunFam" id="3.80.10.10:FF:000213">
    <property type="entry name" value="Tyrosine-sulfated glycopeptide receptor 1"/>
    <property type="match status" value="1"/>
</dbReference>
<dbReference type="InterPro" id="IPR013210">
    <property type="entry name" value="LRR_N_plant-typ"/>
</dbReference>
<keyword evidence="4" id="KW-0433">Leucine-rich repeat</keyword>
<keyword evidence="3" id="KW-1003">Cell membrane</keyword>
<evidence type="ECO:0000256" key="3">
    <source>
        <dbReference type="ARBA" id="ARBA00022475"/>
    </source>
</evidence>
<dbReference type="SMART" id="SM00365">
    <property type="entry name" value="LRR_SD22"/>
    <property type="match status" value="3"/>
</dbReference>
<dbReference type="SUPFAM" id="SSF52058">
    <property type="entry name" value="L domain-like"/>
    <property type="match status" value="3"/>
</dbReference>
<keyword evidence="6 11" id="KW-0732">Signal</keyword>
<evidence type="ECO:0000256" key="7">
    <source>
        <dbReference type="ARBA" id="ARBA00022737"/>
    </source>
</evidence>
<keyword evidence="14" id="KW-1185">Reference proteome</keyword>
<evidence type="ECO:0000256" key="6">
    <source>
        <dbReference type="ARBA" id="ARBA00022729"/>
    </source>
</evidence>
<dbReference type="EMBL" id="JBAMMX010000003">
    <property type="protein sequence ID" value="KAK6943460.1"/>
    <property type="molecule type" value="Genomic_DNA"/>
</dbReference>
<dbReference type="PRINTS" id="PR00019">
    <property type="entry name" value="LEURICHRPT"/>
</dbReference>
<dbReference type="FunFam" id="3.80.10.10:FF:000095">
    <property type="entry name" value="LRR receptor-like serine/threonine-protein kinase GSO1"/>
    <property type="match status" value="2"/>
</dbReference>
<keyword evidence="9" id="KW-0472">Membrane</keyword>
<dbReference type="GO" id="GO:0005886">
    <property type="term" value="C:plasma membrane"/>
    <property type="evidence" value="ECO:0007669"/>
    <property type="project" value="UniProtKB-SubCell"/>
</dbReference>
<keyword evidence="8" id="KW-1133">Transmembrane helix</keyword>
<dbReference type="Pfam" id="PF13855">
    <property type="entry name" value="LRR_8"/>
    <property type="match status" value="5"/>
</dbReference>